<sequence length="494" mass="52535">MSSSSNPFFHSRSHVDVLITGVLVAHVAVALYLCRLSGLMNIWWMWTALVGSLAALALWRWRGTVMSRALLGVGLVSAVVLQHATGVSLTAGDHEIYMATLVTASLLSFYRSWRYTLVMTASMVGVTAAMQAGLVPIVNPGVSYSVLILLATQGGFHAWIARRDEQRERERFDIEFLIRAMGREGPIRLSLEVVKAESALGARLKHVQERMAAAMRQVSLAAGGVSQASAVLGDSSRELMGRTETSAAGLRDAAMCLDQITVIVQSSADAAKEARQMAQRASDLATEGGDIFEQVVAKMHAIDTASRQITDIVSVIDGIAFQTNILALNAAVEAARAGEHGRGFSVVAAEVRNLALRASESAREVKQLIGHTVDTVESGTTLVNAAGQTMKDVVGAVRQVGTVFESLSADTSEHAAGIDAVTQSVKELDEVTRQNVSVAERANDIAEQLHEHAERLTRVLSSFQLGSSAMAGRGLDDVMIGAPAAPVGAIRQVA</sequence>
<dbReference type="Proteomes" id="UP001235760">
    <property type="component" value="Unassembled WGS sequence"/>
</dbReference>
<dbReference type="RefSeq" id="WP_305747665.1">
    <property type="nucleotide sequence ID" value="NZ_JAUZEE010000001.1"/>
</dbReference>
<dbReference type="InterPro" id="IPR004090">
    <property type="entry name" value="Chemotax_Me-accpt_rcpt"/>
</dbReference>
<evidence type="ECO:0000259" key="5">
    <source>
        <dbReference type="PROSITE" id="PS50111"/>
    </source>
</evidence>
<dbReference type="PRINTS" id="PR00260">
    <property type="entry name" value="CHEMTRNSDUCR"/>
</dbReference>
<dbReference type="PANTHER" id="PTHR43531:SF14">
    <property type="entry name" value="METHYL-ACCEPTING CHEMOTAXIS PROTEIN I-RELATED"/>
    <property type="match status" value="1"/>
</dbReference>
<keyword evidence="7" id="KW-1185">Reference proteome</keyword>
<dbReference type="PANTHER" id="PTHR43531">
    <property type="entry name" value="PROTEIN ICFG"/>
    <property type="match status" value="1"/>
</dbReference>
<feature type="transmembrane region" description="Helical" evidence="4">
    <location>
        <begin position="15"/>
        <end position="33"/>
    </location>
</feature>
<proteinExistence type="inferred from homology"/>
<keyword evidence="1" id="KW-0488">Methylation</keyword>
<organism evidence="6 7">
    <name type="scientific">Leptothrix discophora</name>
    <dbReference type="NCBI Taxonomy" id="89"/>
    <lineage>
        <taxon>Bacteria</taxon>
        <taxon>Pseudomonadati</taxon>
        <taxon>Pseudomonadota</taxon>
        <taxon>Betaproteobacteria</taxon>
        <taxon>Burkholderiales</taxon>
        <taxon>Sphaerotilaceae</taxon>
        <taxon>Leptothrix</taxon>
    </lineage>
</organism>
<dbReference type="Pfam" id="PF00015">
    <property type="entry name" value="MCPsignal"/>
    <property type="match status" value="1"/>
</dbReference>
<feature type="domain" description="Methyl-accepting transducer" evidence="5">
    <location>
        <begin position="221"/>
        <end position="450"/>
    </location>
</feature>
<feature type="transmembrane region" description="Helical" evidence="4">
    <location>
        <begin position="144"/>
        <end position="161"/>
    </location>
</feature>
<dbReference type="SMART" id="SM00283">
    <property type="entry name" value="MA"/>
    <property type="match status" value="1"/>
</dbReference>
<accession>A0ABT9FY76</accession>
<comment type="caution">
    <text evidence="6">The sequence shown here is derived from an EMBL/GenBank/DDBJ whole genome shotgun (WGS) entry which is preliminary data.</text>
</comment>
<name>A0ABT9FY76_LEPDI</name>
<dbReference type="CDD" id="cd11386">
    <property type="entry name" value="MCP_signal"/>
    <property type="match status" value="1"/>
</dbReference>
<dbReference type="PROSITE" id="PS50111">
    <property type="entry name" value="CHEMOTAXIS_TRANSDUC_2"/>
    <property type="match status" value="1"/>
</dbReference>
<evidence type="ECO:0000256" key="3">
    <source>
        <dbReference type="PROSITE-ProRule" id="PRU00284"/>
    </source>
</evidence>
<dbReference type="InterPro" id="IPR051310">
    <property type="entry name" value="MCP_chemotaxis"/>
</dbReference>
<comment type="similarity">
    <text evidence="2">Belongs to the methyl-accepting chemotaxis (MCP) protein family.</text>
</comment>
<dbReference type="Gene3D" id="1.10.287.950">
    <property type="entry name" value="Methyl-accepting chemotaxis protein"/>
    <property type="match status" value="1"/>
</dbReference>
<evidence type="ECO:0000313" key="6">
    <source>
        <dbReference type="EMBL" id="MDP4299096.1"/>
    </source>
</evidence>
<evidence type="ECO:0000256" key="1">
    <source>
        <dbReference type="ARBA" id="ARBA00022481"/>
    </source>
</evidence>
<keyword evidence="4" id="KW-1133">Transmembrane helix</keyword>
<keyword evidence="3" id="KW-0807">Transducer</keyword>
<evidence type="ECO:0000313" key="7">
    <source>
        <dbReference type="Proteomes" id="UP001235760"/>
    </source>
</evidence>
<dbReference type="EMBL" id="JAUZEE010000001">
    <property type="protein sequence ID" value="MDP4299096.1"/>
    <property type="molecule type" value="Genomic_DNA"/>
</dbReference>
<dbReference type="InterPro" id="IPR004089">
    <property type="entry name" value="MCPsignal_dom"/>
</dbReference>
<feature type="transmembrane region" description="Helical" evidence="4">
    <location>
        <begin position="39"/>
        <end position="58"/>
    </location>
</feature>
<evidence type="ECO:0000256" key="2">
    <source>
        <dbReference type="ARBA" id="ARBA00029447"/>
    </source>
</evidence>
<reference evidence="6 7" key="1">
    <citation type="submission" date="2023-08" db="EMBL/GenBank/DDBJ databases">
        <authorList>
            <person name="Roldan D.M."/>
            <person name="Menes R.J."/>
        </authorList>
    </citation>
    <scope>NUCLEOTIDE SEQUENCE [LARGE SCALE GENOMIC DNA]</scope>
    <source>
        <strain evidence="6 7">CCM 2812</strain>
    </source>
</reference>
<dbReference type="SUPFAM" id="SSF58104">
    <property type="entry name" value="Methyl-accepting chemotaxis protein (MCP) signaling domain"/>
    <property type="match status" value="1"/>
</dbReference>
<gene>
    <name evidence="6" type="ORF">Q8X39_00475</name>
</gene>
<feature type="transmembrane region" description="Helical" evidence="4">
    <location>
        <begin position="96"/>
        <end position="113"/>
    </location>
</feature>
<protein>
    <submittedName>
        <fullName evidence="6">Methyl-accepting chemotaxis protein</fullName>
    </submittedName>
</protein>
<evidence type="ECO:0000256" key="4">
    <source>
        <dbReference type="SAM" id="Phobius"/>
    </source>
</evidence>
<feature type="transmembrane region" description="Helical" evidence="4">
    <location>
        <begin position="65"/>
        <end position="84"/>
    </location>
</feature>
<keyword evidence="4" id="KW-0812">Transmembrane</keyword>
<keyword evidence="4" id="KW-0472">Membrane</keyword>